<organism evidence="1">
    <name type="scientific">Schistocephalus solidus</name>
    <name type="common">Tapeworm</name>
    <dbReference type="NCBI Taxonomy" id="70667"/>
    <lineage>
        <taxon>Eukaryota</taxon>
        <taxon>Metazoa</taxon>
        <taxon>Spiralia</taxon>
        <taxon>Lophotrochozoa</taxon>
        <taxon>Platyhelminthes</taxon>
        <taxon>Cestoda</taxon>
        <taxon>Eucestoda</taxon>
        <taxon>Diphyllobothriidea</taxon>
        <taxon>Diphyllobothriidae</taxon>
        <taxon>Schistocephalus</taxon>
    </lineage>
</organism>
<dbReference type="AlphaFoldDB" id="A0A0V0J508"/>
<dbReference type="EMBL" id="GEEE01002457">
    <property type="protein sequence ID" value="JAP60768.1"/>
    <property type="molecule type" value="Transcribed_RNA"/>
</dbReference>
<accession>A0A0V0J508</accession>
<evidence type="ECO:0000313" key="1">
    <source>
        <dbReference type="EMBL" id="JAP60768.1"/>
    </source>
</evidence>
<proteinExistence type="predicted"/>
<protein>
    <submittedName>
        <fullName evidence="1">Uncharacterized protein</fullName>
    </submittedName>
</protein>
<name>A0A0V0J508_SCHSO</name>
<sequence>MNEAAHANFFEPRYQKFHSNGACSHVYSFISPLPVRCHSASSLIQYCTCLLNIIVYCLPACSQLCSLNSCLRLFNCKGMGLLTSMSRNYHFNACHTTRQTPSDTHSRCVPNIKRWETAGVNEAWYLGVLNET</sequence>
<reference evidence="1" key="1">
    <citation type="submission" date="2016-01" db="EMBL/GenBank/DDBJ databases">
        <title>Reference transcriptome for the parasite Schistocephalus solidus: insights into the molecular evolution of parasitism.</title>
        <authorList>
            <person name="Hebert F.O."/>
            <person name="Grambauer S."/>
            <person name="Barber I."/>
            <person name="Landry C.R."/>
            <person name="Aubin-Horth N."/>
        </authorList>
    </citation>
    <scope>NUCLEOTIDE SEQUENCE</scope>
</reference>
<gene>
    <name evidence="1" type="ORF">TR168289</name>
</gene>